<dbReference type="Gene3D" id="3.40.50.12780">
    <property type="entry name" value="N-terminal domain of ligase-like"/>
    <property type="match status" value="1"/>
</dbReference>
<sequence>MSNNDAYFAQSRLLWKHTQPQSTYVEILRRSINRKHGLKLENYHDLHKYSVDDYTFWLDLWEALGIVSSVPPDPKRITVPGKFPEIPDWFPGARLNYAENLLWMNSDSVACTASGESGFIKNYTFREMRQRVRSMAAALRVNGLQVGDRVAG</sequence>
<gene>
    <name evidence="2" type="ORF">H0H81_003304</name>
</gene>
<dbReference type="PANTHER" id="PTHR42921:SF1">
    <property type="entry name" value="ACETOACETYL-COA SYNTHETASE"/>
    <property type="match status" value="1"/>
</dbReference>
<dbReference type="EMBL" id="JABCKI010000091">
    <property type="protein sequence ID" value="KAG5652874.1"/>
    <property type="molecule type" value="Genomic_DNA"/>
</dbReference>
<dbReference type="Proteomes" id="UP000717328">
    <property type="component" value="Unassembled WGS sequence"/>
</dbReference>
<proteinExistence type="predicted"/>
<dbReference type="InterPro" id="IPR042099">
    <property type="entry name" value="ANL_N_sf"/>
</dbReference>
<evidence type="ECO:0000313" key="3">
    <source>
        <dbReference type="Proteomes" id="UP000717328"/>
    </source>
</evidence>
<dbReference type="AlphaFoldDB" id="A0A9P7KK88"/>
<protein>
    <recommendedName>
        <fullName evidence="1">Acetyl-coenzyme A synthetase N-terminal domain-containing protein</fullName>
    </recommendedName>
</protein>
<comment type="caution">
    <text evidence="2">The sequence shown here is derived from an EMBL/GenBank/DDBJ whole genome shotgun (WGS) entry which is preliminary data.</text>
</comment>
<dbReference type="OrthoDB" id="10253869at2759"/>
<keyword evidence="3" id="KW-1185">Reference proteome</keyword>
<dbReference type="GO" id="GO:0030729">
    <property type="term" value="F:acetoacetate-CoA ligase activity"/>
    <property type="evidence" value="ECO:0007669"/>
    <property type="project" value="TreeGrafter"/>
</dbReference>
<organism evidence="2 3">
    <name type="scientific">Sphagnurus paluster</name>
    <dbReference type="NCBI Taxonomy" id="117069"/>
    <lineage>
        <taxon>Eukaryota</taxon>
        <taxon>Fungi</taxon>
        <taxon>Dikarya</taxon>
        <taxon>Basidiomycota</taxon>
        <taxon>Agaricomycotina</taxon>
        <taxon>Agaricomycetes</taxon>
        <taxon>Agaricomycetidae</taxon>
        <taxon>Agaricales</taxon>
        <taxon>Tricholomatineae</taxon>
        <taxon>Lyophyllaceae</taxon>
        <taxon>Sphagnurus</taxon>
    </lineage>
</organism>
<name>A0A9P7KK88_9AGAR</name>
<evidence type="ECO:0000313" key="2">
    <source>
        <dbReference type="EMBL" id="KAG5652874.1"/>
    </source>
</evidence>
<feature type="domain" description="Acetyl-coenzyme A synthetase N-terminal" evidence="1">
    <location>
        <begin position="43"/>
        <end position="100"/>
    </location>
</feature>
<reference evidence="2" key="1">
    <citation type="submission" date="2021-02" db="EMBL/GenBank/DDBJ databases">
        <authorList>
            <person name="Nieuwenhuis M."/>
            <person name="Van De Peppel L.J.J."/>
        </authorList>
    </citation>
    <scope>NUCLEOTIDE SEQUENCE</scope>
    <source>
        <strain evidence="2">D49</strain>
    </source>
</reference>
<dbReference type="PANTHER" id="PTHR42921">
    <property type="entry name" value="ACETOACETYL-COA SYNTHETASE"/>
    <property type="match status" value="1"/>
</dbReference>
<dbReference type="InterPro" id="IPR032387">
    <property type="entry name" value="ACAS_N"/>
</dbReference>
<dbReference type="Pfam" id="PF16177">
    <property type="entry name" value="ACAS_N"/>
    <property type="match status" value="1"/>
</dbReference>
<dbReference type="SUPFAM" id="SSF56801">
    <property type="entry name" value="Acetyl-CoA synthetase-like"/>
    <property type="match status" value="1"/>
</dbReference>
<evidence type="ECO:0000259" key="1">
    <source>
        <dbReference type="Pfam" id="PF16177"/>
    </source>
</evidence>
<accession>A0A9P7KK88</accession>
<reference evidence="2" key="2">
    <citation type="submission" date="2021-10" db="EMBL/GenBank/DDBJ databases">
        <title>Phylogenomics reveals ancestral predisposition of the termite-cultivated fungus Termitomyces towards a domesticated lifestyle.</title>
        <authorList>
            <person name="Auxier B."/>
            <person name="Grum-Grzhimaylo A."/>
            <person name="Cardenas M.E."/>
            <person name="Lodge J.D."/>
            <person name="Laessoe T."/>
            <person name="Pedersen O."/>
            <person name="Smith M.E."/>
            <person name="Kuyper T.W."/>
            <person name="Franco-Molano E.A."/>
            <person name="Baroni T.J."/>
            <person name="Aanen D.K."/>
        </authorList>
    </citation>
    <scope>NUCLEOTIDE SEQUENCE</scope>
    <source>
        <strain evidence="2">D49</strain>
    </source>
</reference>